<gene>
    <name evidence="14" type="ORF">SAMN04488044_1483</name>
</gene>
<evidence type="ECO:0000256" key="2">
    <source>
        <dbReference type="ARBA" id="ARBA00005810"/>
    </source>
</evidence>
<dbReference type="STRING" id="870908.SAMN04488044_1483"/>
<evidence type="ECO:0000259" key="13">
    <source>
        <dbReference type="PROSITE" id="PS00794"/>
    </source>
</evidence>
<evidence type="ECO:0000256" key="5">
    <source>
        <dbReference type="ARBA" id="ARBA00022679"/>
    </source>
</evidence>
<proteinExistence type="inferred from homology"/>
<keyword evidence="15" id="KW-1185">Reference proteome</keyword>
<dbReference type="CDD" id="cd00483">
    <property type="entry name" value="HPPK"/>
    <property type="match status" value="1"/>
</dbReference>
<evidence type="ECO:0000256" key="4">
    <source>
        <dbReference type="ARBA" id="ARBA00016218"/>
    </source>
</evidence>
<dbReference type="PROSITE" id="PS00794">
    <property type="entry name" value="HPPK"/>
    <property type="match status" value="1"/>
</dbReference>
<dbReference type="GO" id="GO:0046656">
    <property type="term" value="P:folic acid biosynthetic process"/>
    <property type="evidence" value="ECO:0007669"/>
    <property type="project" value="UniProtKB-KW"/>
</dbReference>
<evidence type="ECO:0000256" key="1">
    <source>
        <dbReference type="ARBA" id="ARBA00005051"/>
    </source>
</evidence>
<dbReference type="GO" id="GO:0003848">
    <property type="term" value="F:2-amino-4-hydroxy-6-hydroxymethyldihydropteridine diphosphokinase activity"/>
    <property type="evidence" value="ECO:0007669"/>
    <property type="project" value="UniProtKB-EC"/>
</dbReference>
<dbReference type="EC" id="2.7.6.3" evidence="3"/>
<dbReference type="AlphaFoldDB" id="A0A1M5NBP1"/>
<dbReference type="GO" id="GO:0046654">
    <property type="term" value="P:tetrahydrofolate biosynthetic process"/>
    <property type="evidence" value="ECO:0007669"/>
    <property type="project" value="UniProtKB-UniPathway"/>
</dbReference>
<evidence type="ECO:0000256" key="7">
    <source>
        <dbReference type="ARBA" id="ARBA00022777"/>
    </source>
</evidence>
<keyword evidence="7 14" id="KW-0418">Kinase</keyword>
<dbReference type="UniPathway" id="UPA00077">
    <property type="reaction ID" value="UER00155"/>
</dbReference>
<dbReference type="GO" id="GO:0016301">
    <property type="term" value="F:kinase activity"/>
    <property type="evidence" value="ECO:0007669"/>
    <property type="project" value="UniProtKB-KW"/>
</dbReference>
<protein>
    <recommendedName>
        <fullName evidence="4">2-amino-4-hydroxy-6-hydroxymethyldihydropteridine pyrophosphokinase</fullName>
        <ecNumber evidence="3">2.7.6.3</ecNumber>
    </recommendedName>
    <alternativeName>
        <fullName evidence="11">6-hydroxymethyl-7,8-dihydropterin pyrophosphokinase</fullName>
    </alternativeName>
    <alternativeName>
        <fullName evidence="12">7,8-dihydro-6-hydroxymethylpterin-pyrophosphokinase</fullName>
    </alternativeName>
</protein>
<keyword evidence="8" id="KW-0067">ATP-binding</keyword>
<dbReference type="Proteomes" id="UP000184211">
    <property type="component" value="Unassembled WGS sequence"/>
</dbReference>
<evidence type="ECO:0000256" key="12">
    <source>
        <dbReference type="ARBA" id="ARBA00033413"/>
    </source>
</evidence>
<evidence type="ECO:0000256" key="11">
    <source>
        <dbReference type="ARBA" id="ARBA00029766"/>
    </source>
</evidence>
<reference evidence="15" key="1">
    <citation type="submission" date="2016-11" db="EMBL/GenBank/DDBJ databases">
        <authorList>
            <person name="Varghese N."/>
            <person name="Submissions S."/>
        </authorList>
    </citation>
    <scope>NUCLEOTIDE SEQUENCE [LARGE SCALE GENOMIC DNA]</scope>
    <source>
        <strain evidence="15">DSM 28223</strain>
    </source>
</reference>
<dbReference type="EMBL" id="FQWM01000002">
    <property type="protein sequence ID" value="SHG86908.1"/>
    <property type="molecule type" value="Genomic_DNA"/>
</dbReference>
<dbReference type="PANTHER" id="PTHR43071:SF1">
    <property type="entry name" value="2-AMINO-4-HYDROXY-6-HYDROXYMETHYLDIHYDROPTERIDINE PYROPHOSPHOKINASE"/>
    <property type="match status" value="1"/>
</dbReference>
<keyword evidence="5" id="KW-0808">Transferase</keyword>
<dbReference type="NCBIfam" id="TIGR01498">
    <property type="entry name" value="folK"/>
    <property type="match status" value="1"/>
</dbReference>
<evidence type="ECO:0000256" key="6">
    <source>
        <dbReference type="ARBA" id="ARBA00022741"/>
    </source>
</evidence>
<dbReference type="PANTHER" id="PTHR43071">
    <property type="entry name" value="2-AMINO-4-HYDROXY-6-HYDROXYMETHYLDIHYDROPTERIDINE PYROPHOSPHOKINASE"/>
    <property type="match status" value="1"/>
</dbReference>
<sequence length="189" mass="21233">MSNISILSLGGNQPSKIGSPKETLTFALRSLASREVIILRESSFYSNPAFPKGSGPDFVNSVAVIDSQYKPSELLEILHEVEAECGRRRDVRWGPRTLDIDLIDFAGRVLPDHQVYHRWSNLSPEDQGKLTPEHLILPHPRVQDRAFVLVPLSEVLPDWKHPVTGLSVAEMLRNLPESDRNEVVRLPEA</sequence>
<comment type="similarity">
    <text evidence="2">Belongs to the HPPK family.</text>
</comment>
<evidence type="ECO:0000256" key="8">
    <source>
        <dbReference type="ARBA" id="ARBA00022840"/>
    </source>
</evidence>
<dbReference type="InterPro" id="IPR000550">
    <property type="entry name" value="Hppk"/>
</dbReference>
<comment type="pathway">
    <text evidence="1">Cofactor biosynthesis; tetrahydrofolate biosynthesis; 2-amino-4-hydroxy-6-hydroxymethyl-7,8-dihydropteridine diphosphate from 7,8-dihydroneopterin triphosphate: step 4/4.</text>
</comment>
<feature type="domain" description="7,8-dihydro-6-hydroxymethylpterin-pyrophosphokinase" evidence="13">
    <location>
        <begin position="92"/>
        <end position="103"/>
    </location>
</feature>
<organism evidence="14 15">
    <name type="scientific">Cognatishimia maritima</name>
    <dbReference type="NCBI Taxonomy" id="870908"/>
    <lineage>
        <taxon>Bacteria</taxon>
        <taxon>Pseudomonadati</taxon>
        <taxon>Pseudomonadota</taxon>
        <taxon>Alphaproteobacteria</taxon>
        <taxon>Rhodobacterales</taxon>
        <taxon>Paracoccaceae</taxon>
        <taxon>Cognatishimia</taxon>
    </lineage>
</organism>
<evidence type="ECO:0000313" key="15">
    <source>
        <dbReference type="Proteomes" id="UP000184211"/>
    </source>
</evidence>
<accession>A0A1M5NBP1</accession>
<dbReference type="Gene3D" id="3.30.70.560">
    <property type="entry name" value="7,8-Dihydro-6-hydroxymethylpterin-pyrophosphokinase HPPK"/>
    <property type="match status" value="1"/>
</dbReference>
<comment type="function">
    <text evidence="10">Catalyzes the transfer of pyrophosphate from adenosine triphosphate (ATP) to 6-hydroxymethyl-7,8-dihydropterin, an enzymatic step in folate biosynthesis pathway.</text>
</comment>
<dbReference type="SUPFAM" id="SSF55083">
    <property type="entry name" value="6-hydroxymethyl-7,8-dihydropterin pyrophosphokinase, HPPK"/>
    <property type="match status" value="1"/>
</dbReference>
<evidence type="ECO:0000256" key="3">
    <source>
        <dbReference type="ARBA" id="ARBA00013253"/>
    </source>
</evidence>
<dbReference type="Pfam" id="PF01288">
    <property type="entry name" value="HPPK"/>
    <property type="match status" value="1"/>
</dbReference>
<dbReference type="GO" id="GO:0005524">
    <property type="term" value="F:ATP binding"/>
    <property type="evidence" value="ECO:0007669"/>
    <property type="project" value="UniProtKB-KW"/>
</dbReference>
<dbReference type="RefSeq" id="WP_072792101.1">
    <property type="nucleotide sequence ID" value="NZ_FQWM01000002.1"/>
</dbReference>
<evidence type="ECO:0000256" key="9">
    <source>
        <dbReference type="ARBA" id="ARBA00022909"/>
    </source>
</evidence>
<evidence type="ECO:0000313" key="14">
    <source>
        <dbReference type="EMBL" id="SHG86908.1"/>
    </source>
</evidence>
<dbReference type="OrthoDB" id="9808041at2"/>
<name>A0A1M5NBP1_9RHOB</name>
<keyword evidence="9" id="KW-0289">Folate biosynthesis</keyword>
<dbReference type="InterPro" id="IPR035907">
    <property type="entry name" value="Hppk_sf"/>
</dbReference>
<keyword evidence="6" id="KW-0547">Nucleotide-binding</keyword>
<evidence type="ECO:0000256" key="10">
    <source>
        <dbReference type="ARBA" id="ARBA00029409"/>
    </source>
</evidence>